<comment type="caution">
    <text evidence="3">The sequence shown here is derived from an EMBL/GenBank/DDBJ whole genome shotgun (WGS) entry which is preliminary data.</text>
</comment>
<evidence type="ECO:0000259" key="1">
    <source>
        <dbReference type="Pfam" id="PF13362"/>
    </source>
</evidence>
<name>A0ABX1W846_9RHOB</name>
<proteinExistence type="predicted"/>
<dbReference type="InterPro" id="IPR034154">
    <property type="entry name" value="TOPRIM_DnaG/twinkle"/>
</dbReference>
<keyword evidence="4" id="KW-1185">Reference proteome</keyword>
<dbReference type="InterPro" id="IPR055570">
    <property type="entry name" value="DUF7146"/>
</dbReference>
<dbReference type="Pfam" id="PF13362">
    <property type="entry name" value="Toprim_3"/>
    <property type="match status" value="1"/>
</dbReference>
<dbReference type="Proteomes" id="UP000599383">
    <property type="component" value="Unassembled WGS sequence"/>
</dbReference>
<evidence type="ECO:0000313" key="3">
    <source>
        <dbReference type="EMBL" id="NOD29447.1"/>
    </source>
</evidence>
<feature type="domain" description="Toprim" evidence="1">
    <location>
        <begin position="192"/>
        <end position="280"/>
    </location>
</feature>
<dbReference type="Pfam" id="PF23639">
    <property type="entry name" value="DUF7146"/>
    <property type="match status" value="1"/>
</dbReference>
<dbReference type="CDD" id="cd01029">
    <property type="entry name" value="TOPRIM_primases"/>
    <property type="match status" value="1"/>
</dbReference>
<feature type="domain" description="DUF7146" evidence="2">
    <location>
        <begin position="92"/>
        <end position="185"/>
    </location>
</feature>
<gene>
    <name evidence="3" type="ORF">GS617_04120</name>
</gene>
<reference evidence="3 4" key="1">
    <citation type="submission" date="2019-12" db="EMBL/GenBank/DDBJ databases">
        <title>Ruegeria JWLKs population differentiation of coral mucus and skeleton niches.</title>
        <authorList>
            <person name="Luo D."/>
        </authorList>
    </citation>
    <scope>NUCLEOTIDE SEQUENCE [LARGE SCALE GENOMIC DNA]</scope>
    <source>
        <strain evidence="3 4">HKCCD6238</strain>
    </source>
</reference>
<evidence type="ECO:0000259" key="2">
    <source>
        <dbReference type="Pfam" id="PF23639"/>
    </source>
</evidence>
<dbReference type="InterPro" id="IPR006171">
    <property type="entry name" value="TOPRIM_dom"/>
</dbReference>
<sequence length="285" mass="30261">MNAADMTYKLGGVWRNGRGSAPCPVCQQERRKDQSALSISESGGKLLLYCFKSGCSFRSIADAANVPACSAQVDPEAQREADRKRKEYEAQKLNQAYGIWDASRPIQRTKAESYLRDRGITCPLPPSLRFAPDIFHGPSTSWCMAMVANVSTGGIHRTFFDKKGNRLTKNAKMMLGPCSGGAVVLSEAVGALVVCEGIETGLSLLSGMLSGPATVWATLSTSGMKALRLPSEPGSLIVATDGDTAGVEAGNALASRAHAFGWDVSTMPAPDGQDWNDVLKDGAVK</sequence>
<accession>A0ABX1W846</accession>
<dbReference type="RefSeq" id="WP_171362814.1">
    <property type="nucleotide sequence ID" value="NZ_WVQY01000001.1"/>
</dbReference>
<dbReference type="EMBL" id="WVQY01000001">
    <property type="protein sequence ID" value="NOD29447.1"/>
    <property type="molecule type" value="Genomic_DNA"/>
</dbReference>
<organism evidence="3 4">
    <name type="scientific">Ruegeria atlantica</name>
    <dbReference type="NCBI Taxonomy" id="81569"/>
    <lineage>
        <taxon>Bacteria</taxon>
        <taxon>Pseudomonadati</taxon>
        <taxon>Pseudomonadota</taxon>
        <taxon>Alphaproteobacteria</taxon>
        <taxon>Rhodobacterales</taxon>
        <taxon>Roseobacteraceae</taxon>
        <taxon>Ruegeria</taxon>
    </lineage>
</organism>
<protein>
    <submittedName>
        <fullName evidence="3">Virulence-associated protein E</fullName>
    </submittedName>
</protein>
<evidence type="ECO:0000313" key="4">
    <source>
        <dbReference type="Proteomes" id="UP000599383"/>
    </source>
</evidence>
<dbReference type="Gene3D" id="3.40.1360.10">
    <property type="match status" value="1"/>
</dbReference>